<dbReference type="EMBL" id="AP017369">
    <property type="protein sequence ID" value="BAU97436.1"/>
    <property type="molecule type" value="Genomic_DNA"/>
</dbReference>
<dbReference type="RefSeq" id="WP_096459431.1">
    <property type="nucleotide sequence ID" value="NZ_AP017369.1"/>
</dbReference>
<gene>
    <name evidence="2" type="ORF">N24_3174</name>
</gene>
<protein>
    <submittedName>
        <fullName evidence="2">Putative hemagglutinin-like protein</fullName>
    </submittedName>
</protein>
<dbReference type="InterPro" id="IPR015943">
    <property type="entry name" value="WD40/YVTN_repeat-like_dom_sf"/>
</dbReference>
<name>A0A169SD33_9CORY</name>
<keyword evidence="3" id="KW-1185">Reference proteome</keyword>
<dbReference type="InterPro" id="IPR050282">
    <property type="entry name" value="Cycloisomerase_2"/>
</dbReference>
<accession>A0A169SD33</accession>
<dbReference type="AlphaFoldDB" id="A0A169SD33"/>
<dbReference type="InterPro" id="IPR011048">
    <property type="entry name" value="Haem_d1_sf"/>
</dbReference>
<reference evidence="2 3" key="1">
    <citation type="submission" date="2016-02" db="EMBL/GenBank/DDBJ databases">
        <title>Corynebacterium glutamicum N24 whole genome sequencing project.</title>
        <authorList>
            <person name="Matsutani M."/>
            <person name="Nangtapong N."/>
            <person name="Yakushi T."/>
            <person name="Matsushita K."/>
        </authorList>
    </citation>
    <scope>NUCLEOTIDE SEQUENCE [LARGE SCALE GENOMIC DNA]</scope>
    <source>
        <strain evidence="2 3">N24</strain>
    </source>
</reference>
<dbReference type="KEGG" id="csur:N24_3174"/>
<dbReference type="InterPro" id="IPR019405">
    <property type="entry name" value="Lactonase_7-beta_prop"/>
</dbReference>
<evidence type="ECO:0000313" key="3">
    <source>
        <dbReference type="Proteomes" id="UP000218244"/>
    </source>
</evidence>
<dbReference type="Proteomes" id="UP000218244">
    <property type="component" value="Chromosome"/>
</dbReference>
<comment type="similarity">
    <text evidence="1">Belongs to the cycloisomerase 2 family.</text>
</comment>
<dbReference type="PANTHER" id="PTHR30344:SF1">
    <property type="entry name" value="6-PHOSPHOGLUCONOLACTONASE"/>
    <property type="match status" value="1"/>
</dbReference>
<dbReference type="PANTHER" id="PTHR30344">
    <property type="entry name" value="6-PHOSPHOGLUCONOLACTONASE-RELATED"/>
    <property type="match status" value="1"/>
</dbReference>
<proteinExistence type="inferred from homology"/>
<dbReference type="Gene3D" id="2.130.10.10">
    <property type="entry name" value="YVTN repeat-like/Quinoprotein amine dehydrogenase"/>
    <property type="match status" value="1"/>
</dbReference>
<sequence>MTRATYALVGTRTTARRGTGPGIVVYEVVDNAWVHRSTTTATNPGFLASHPDVPVVYAAHGDGTTVSAFRLGEAGQLELINDVSTEGTNPAHITISPDGNHLLGINHTSGSLFSIALNANKSLGELVQVHHFDGEPGPHRTDQPGSKPHQVVFSPDGKLVIVPDKGLDVVHLGDFHEADGTVEFTRSIRLREFSGPRHVAVHPTLPVVYAINELSSTVAVISFADGEVKQYLSTLNDTDVRDSRGAGIAINAAGTHLYASNRSGAGDHMPPGPGNDTIAHFHIRSDGLLSLGEIPTVQGQRPRFIALNNDDENLLVAMEKSAQIHALSLDPSGSIVEEKVLADVESPVCVIFHTV</sequence>
<evidence type="ECO:0000313" key="2">
    <source>
        <dbReference type="EMBL" id="BAU97436.1"/>
    </source>
</evidence>
<evidence type="ECO:0000256" key="1">
    <source>
        <dbReference type="ARBA" id="ARBA00005564"/>
    </source>
</evidence>
<dbReference type="Pfam" id="PF10282">
    <property type="entry name" value="Lactonase"/>
    <property type="match status" value="1"/>
</dbReference>
<dbReference type="GO" id="GO:0017057">
    <property type="term" value="F:6-phosphogluconolactonase activity"/>
    <property type="evidence" value="ECO:0007669"/>
    <property type="project" value="TreeGrafter"/>
</dbReference>
<organism evidence="2 3">
    <name type="scientific">Corynebacterium suranareeae</name>
    <dbReference type="NCBI Taxonomy" id="2506452"/>
    <lineage>
        <taxon>Bacteria</taxon>
        <taxon>Bacillati</taxon>
        <taxon>Actinomycetota</taxon>
        <taxon>Actinomycetes</taxon>
        <taxon>Mycobacteriales</taxon>
        <taxon>Corynebacteriaceae</taxon>
        <taxon>Corynebacterium</taxon>
    </lineage>
</organism>
<dbReference type="SUPFAM" id="SSF51004">
    <property type="entry name" value="C-terminal (heme d1) domain of cytochrome cd1-nitrite reductase"/>
    <property type="match status" value="1"/>
</dbReference>